<sequence length="401" mass="45377">MVPSWCFLAAFQGRTMDLHHRELININFPELVEKTVNLDELIDHLVAKETLSEEIADVIKSQDEPDARAKYFYTLLPRQGVDAFRNLIEACHDTGNDNVAFILKGNRLSNQSPTGGLSPVDSQESDTDYEERYRVKSYPRGNVLIVNIFAYSNVELTRLGSENDVENLTVLFTEMGYKVACEPKGTKEEIENTLRAWTSQASMGDVDCAIIIFMAHGNEGTTPGSVLIQTGDSKCIESEWLIDSLSAVNAPYLVKKPKLVFILTCRGDLGDYGTDVRKLTNFTNGLALESNPFDTSEYKRPSEDIVPRLSDILLVYPCAPGKTSFRDEYNGSWFVQEMCRVFRKKAYRDDVETMLKEMDRNIVNVRSSQTPSIFQVICYTSRGFRRKLYLNPVKSFVNGNK</sequence>
<dbReference type="Gene3D" id="1.10.533.10">
    <property type="entry name" value="Death Domain, Fas"/>
    <property type="match status" value="1"/>
</dbReference>
<evidence type="ECO:0000313" key="12">
    <source>
        <dbReference type="Proteomes" id="UP001307889"/>
    </source>
</evidence>
<evidence type="ECO:0000256" key="7">
    <source>
        <dbReference type="RuleBase" id="RU003971"/>
    </source>
</evidence>
<evidence type="ECO:0000256" key="2">
    <source>
        <dbReference type="ARBA" id="ARBA00022670"/>
    </source>
</evidence>
<evidence type="ECO:0000259" key="8">
    <source>
        <dbReference type="PROSITE" id="PS50207"/>
    </source>
</evidence>
<name>A0ABN7AX73_9HEMI</name>
<evidence type="ECO:0000256" key="5">
    <source>
        <dbReference type="ARBA" id="ARBA00022807"/>
    </source>
</evidence>
<dbReference type="PROSITE" id="PS50208">
    <property type="entry name" value="CASPASE_P20"/>
    <property type="match status" value="1"/>
</dbReference>
<comment type="similarity">
    <text evidence="1 7">Belongs to the peptidase C14A family.</text>
</comment>
<keyword evidence="6" id="KW-0865">Zymogen</keyword>
<dbReference type="Proteomes" id="UP001307889">
    <property type="component" value="Chromosome 7"/>
</dbReference>
<keyword evidence="2" id="KW-0645">Protease</keyword>
<keyword evidence="12" id="KW-1185">Reference proteome</keyword>
<dbReference type="SMART" id="SM00115">
    <property type="entry name" value="CASc"/>
    <property type="match status" value="1"/>
</dbReference>
<keyword evidence="4" id="KW-0378">Hydrolase</keyword>
<evidence type="ECO:0000259" key="10">
    <source>
        <dbReference type="PROSITE" id="PS50209"/>
    </source>
</evidence>
<dbReference type="PANTHER" id="PTHR47901:SF8">
    <property type="entry name" value="CASPASE-3"/>
    <property type="match status" value="1"/>
</dbReference>
<organism evidence="11 12">
    <name type="scientific">Nesidiocoris tenuis</name>
    <dbReference type="NCBI Taxonomy" id="355587"/>
    <lineage>
        <taxon>Eukaryota</taxon>
        <taxon>Metazoa</taxon>
        <taxon>Ecdysozoa</taxon>
        <taxon>Arthropoda</taxon>
        <taxon>Hexapoda</taxon>
        <taxon>Insecta</taxon>
        <taxon>Pterygota</taxon>
        <taxon>Neoptera</taxon>
        <taxon>Paraneoptera</taxon>
        <taxon>Hemiptera</taxon>
        <taxon>Heteroptera</taxon>
        <taxon>Panheteroptera</taxon>
        <taxon>Cimicomorpha</taxon>
        <taxon>Miridae</taxon>
        <taxon>Dicyphina</taxon>
        <taxon>Nesidiocoris</taxon>
    </lineage>
</organism>
<dbReference type="EMBL" id="AP028915">
    <property type="protein sequence ID" value="BES96763.1"/>
    <property type="molecule type" value="Genomic_DNA"/>
</dbReference>
<evidence type="ECO:0000256" key="3">
    <source>
        <dbReference type="ARBA" id="ARBA00022703"/>
    </source>
</evidence>
<dbReference type="InterPro" id="IPR001315">
    <property type="entry name" value="CARD"/>
</dbReference>
<gene>
    <name evidence="11" type="ORF">NTJ_09576</name>
</gene>
<dbReference type="CDD" id="cd01671">
    <property type="entry name" value="CARD"/>
    <property type="match status" value="1"/>
</dbReference>
<dbReference type="InterPro" id="IPR015917">
    <property type="entry name" value="Pept_C14A"/>
</dbReference>
<dbReference type="PROSITE" id="PS50207">
    <property type="entry name" value="CASPASE_P10"/>
    <property type="match status" value="1"/>
</dbReference>
<evidence type="ECO:0000256" key="1">
    <source>
        <dbReference type="ARBA" id="ARBA00010134"/>
    </source>
</evidence>
<dbReference type="InterPro" id="IPR011029">
    <property type="entry name" value="DEATH-like_dom_sf"/>
</dbReference>
<dbReference type="PANTHER" id="PTHR47901">
    <property type="entry name" value="CASPASE RECRUITMENT DOMAIN-CONTAINING PROTEIN 18"/>
    <property type="match status" value="1"/>
</dbReference>
<evidence type="ECO:0000256" key="4">
    <source>
        <dbReference type="ARBA" id="ARBA00022801"/>
    </source>
</evidence>
<accession>A0ABN7AX73</accession>
<keyword evidence="5" id="KW-0788">Thiol protease</keyword>
<evidence type="ECO:0000259" key="9">
    <source>
        <dbReference type="PROSITE" id="PS50208"/>
    </source>
</evidence>
<dbReference type="InterPro" id="IPR001309">
    <property type="entry name" value="Pept_C14_p20"/>
</dbReference>
<dbReference type="PRINTS" id="PR00376">
    <property type="entry name" value="IL1BCENZYME"/>
</dbReference>
<feature type="domain" description="Caspase family p10" evidence="8">
    <location>
        <begin position="306"/>
        <end position="392"/>
    </location>
</feature>
<dbReference type="InterPro" id="IPR029030">
    <property type="entry name" value="Caspase-like_dom_sf"/>
</dbReference>
<dbReference type="InterPro" id="IPR011600">
    <property type="entry name" value="Pept_C14_caspase"/>
</dbReference>
<dbReference type="SUPFAM" id="SSF52129">
    <property type="entry name" value="Caspase-like"/>
    <property type="match status" value="1"/>
</dbReference>
<proteinExistence type="inferred from homology"/>
<dbReference type="InterPro" id="IPR002138">
    <property type="entry name" value="Pept_C14_p10"/>
</dbReference>
<keyword evidence="3" id="KW-0053">Apoptosis</keyword>
<dbReference type="InterPro" id="IPR002398">
    <property type="entry name" value="Pept_C14"/>
</dbReference>
<dbReference type="Pfam" id="PF00656">
    <property type="entry name" value="Peptidase_C14"/>
    <property type="match status" value="1"/>
</dbReference>
<feature type="domain" description="Caspase family p20" evidence="9">
    <location>
        <begin position="139"/>
        <end position="269"/>
    </location>
</feature>
<reference evidence="11 12" key="1">
    <citation type="submission" date="2023-09" db="EMBL/GenBank/DDBJ databases">
        <title>Nesidiocoris tenuis whole genome shotgun sequence.</title>
        <authorList>
            <person name="Shibata T."/>
            <person name="Shimoda M."/>
            <person name="Kobayashi T."/>
            <person name="Uehara T."/>
        </authorList>
    </citation>
    <scope>NUCLEOTIDE SEQUENCE [LARGE SCALE GENOMIC DNA]</scope>
    <source>
        <strain evidence="11 12">Japan</strain>
    </source>
</reference>
<dbReference type="Gene3D" id="3.40.50.1460">
    <property type="match status" value="1"/>
</dbReference>
<evidence type="ECO:0000313" key="11">
    <source>
        <dbReference type="EMBL" id="BES96763.1"/>
    </source>
</evidence>
<feature type="domain" description="CARD" evidence="10">
    <location>
        <begin position="16"/>
        <end position="106"/>
    </location>
</feature>
<dbReference type="PROSITE" id="PS50209">
    <property type="entry name" value="CARD"/>
    <property type="match status" value="1"/>
</dbReference>
<dbReference type="SUPFAM" id="SSF47986">
    <property type="entry name" value="DEATH domain"/>
    <property type="match status" value="1"/>
</dbReference>
<evidence type="ECO:0000256" key="6">
    <source>
        <dbReference type="ARBA" id="ARBA00023145"/>
    </source>
</evidence>
<protein>
    <submittedName>
        <fullName evidence="11">Caspase domain</fullName>
    </submittedName>
</protein>